<dbReference type="eggNOG" id="KOG0634">
    <property type="taxonomic scope" value="Eukaryota"/>
</dbReference>
<evidence type="ECO:0000313" key="8">
    <source>
        <dbReference type="Proteomes" id="UP000001312"/>
    </source>
</evidence>
<feature type="domain" description="Aminotransferase class I/classII large" evidence="6">
    <location>
        <begin position="139"/>
        <end position="423"/>
    </location>
</feature>
<dbReference type="HOGENOM" id="CLU_017584_0_5_1"/>
<dbReference type="EMBL" id="CH476622">
    <property type="protein sequence ID" value="EDN96804.1"/>
    <property type="molecule type" value="Genomic_DNA"/>
</dbReference>
<sequence length="636" mass="71212">MDSNRVGNDEYLVASGMRAGLQEAGPEPPLDLSHHFSRVTVARQESAVKQFYKFFQIPGIGNLAGGLPNASFFPYDTLEAQIARPERFKPTPNGPDEIEALSANLAATSIKKSSVEASRHIVVPHSSATPNPLQKIDLTTALQYGQAQGYPPLYSFVRQFALENLHPNIPYKGGAEIVLTCGSTDGFSKAIEALTNAWSEERDWIRERPAILCEEFAYMTAIQACRPRGIQVVPVKIDLEGMIPTGPGSLEDVLENWDESKGRRPHMMYTITIGQNPTSGTLSISRRKELYAICSKYDVIIIEDDPYWYLQFPSAAGLQAEARSETLPEPEPVHTFKNSSGYPYLDSLVPSYLNFDVDGRVIRLDTFSKTVAPGCRLGWMTAQPAIIERMLRITESTTAQPSGFVQAMIAELVMGPQEATAEFTKKPRNEQLAFAGWKTDGWVRWLEGLRGTYERRMNKMCAALEDGRYYVKQGTSKQISDSEWAVITKTKMYSFDWPRAGMFVWIHMHFDTHPLAKQVSGSKLAQVLWIYLTMKPYLVLAAPGKIFSPTPEIAEERGWQYFRLCFAAVEEEEVEKSSKRFAEGVRAFWMIKKKEELDDIDVESNAGAREGELRDLGLGYGMEFGSGLVLGNRNKS</sequence>
<keyword evidence="8" id="KW-1185">Reference proteome</keyword>
<evidence type="ECO:0000256" key="5">
    <source>
        <dbReference type="ARBA" id="ARBA00022898"/>
    </source>
</evidence>
<name>A7E8V2_SCLS1</name>
<reference evidence="8" key="1">
    <citation type="journal article" date="2011" name="PLoS Genet.">
        <title>Genomic analysis of the necrotrophic fungal pathogens Sclerotinia sclerotiorum and Botrytis cinerea.</title>
        <authorList>
            <person name="Amselem J."/>
            <person name="Cuomo C.A."/>
            <person name="van Kan J.A."/>
            <person name="Viaud M."/>
            <person name="Benito E.P."/>
            <person name="Couloux A."/>
            <person name="Coutinho P.M."/>
            <person name="de Vries R.P."/>
            <person name="Dyer P.S."/>
            <person name="Fillinger S."/>
            <person name="Fournier E."/>
            <person name="Gout L."/>
            <person name="Hahn M."/>
            <person name="Kohn L."/>
            <person name="Lapalu N."/>
            <person name="Plummer K.M."/>
            <person name="Pradier J.M."/>
            <person name="Quevillon E."/>
            <person name="Sharon A."/>
            <person name="Simon A."/>
            <person name="ten Have A."/>
            <person name="Tudzynski B."/>
            <person name="Tudzynski P."/>
            <person name="Wincker P."/>
            <person name="Andrew M."/>
            <person name="Anthouard V."/>
            <person name="Beever R.E."/>
            <person name="Beffa R."/>
            <person name="Benoit I."/>
            <person name="Bouzid O."/>
            <person name="Brault B."/>
            <person name="Chen Z."/>
            <person name="Choquer M."/>
            <person name="Collemare J."/>
            <person name="Cotton P."/>
            <person name="Danchin E.G."/>
            <person name="Da Silva C."/>
            <person name="Gautier A."/>
            <person name="Giraud C."/>
            <person name="Giraud T."/>
            <person name="Gonzalez C."/>
            <person name="Grossetete S."/>
            <person name="Guldener U."/>
            <person name="Henrissat B."/>
            <person name="Howlett B.J."/>
            <person name="Kodira C."/>
            <person name="Kretschmer M."/>
            <person name="Lappartient A."/>
            <person name="Leroch M."/>
            <person name="Levis C."/>
            <person name="Mauceli E."/>
            <person name="Neuveglise C."/>
            <person name="Oeser B."/>
            <person name="Pearson M."/>
            <person name="Poulain J."/>
            <person name="Poussereau N."/>
            <person name="Quesneville H."/>
            <person name="Rascle C."/>
            <person name="Schumacher J."/>
            <person name="Segurens B."/>
            <person name="Sexton A."/>
            <person name="Silva E."/>
            <person name="Sirven C."/>
            <person name="Soanes D.M."/>
            <person name="Talbot N.J."/>
            <person name="Templeton M."/>
            <person name="Yandava C."/>
            <person name="Yarden O."/>
            <person name="Zeng Q."/>
            <person name="Rollins J.A."/>
            <person name="Lebrun M.H."/>
            <person name="Dickman M."/>
        </authorList>
    </citation>
    <scope>NUCLEOTIDE SEQUENCE [LARGE SCALE GENOMIC DNA]</scope>
    <source>
        <strain evidence="8">ATCC 18683 / 1980 / Ss-1</strain>
    </source>
</reference>
<dbReference type="GO" id="GO:0008483">
    <property type="term" value="F:transaminase activity"/>
    <property type="evidence" value="ECO:0000318"/>
    <property type="project" value="GO_Central"/>
</dbReference>
<dbReference type="GO" id="GO:0030170">
    <property type="term" value="F:pyridoxal phosphate binding"/>
    <property type="evidence" value="ECO:0007669"/>
    <property type="project" value="InterPro"/>
</dbReference>
<dbReference type="InterPro" id="IPR050859">
    <property type="entry name" value="Class-I_PLP-dep_aminotransf"/>
</dbReference>
<dbReference type="InterPro" id="IPR015421">
    <property type="entry name" value="PyrdxlP-dep_Trfase_major"/>
</dbReference>
<evidence type="ECO:0000256" key="2">
    <source>
        <dbReference type="ARBA" id="ARBA00007441"/>
    </source>
</evidence>
<dbReference type="CDD" id="cd00609">
    <property type="entry name" value="AAT_like"/>
    <property type="match status" value="1"/>
</dbReference>
<dbReference type="KEGG" id="ssl:SS1G_01730"/>
<dbReference type="InParanoid" id="A7E8V2"/>
<dbReference type="FunFam" id="3.40.640.10:FF:000127">
    <property type="entry name" value="Aromatic amino acid aminotransferase C56E4.03"/>
    <property type="match status" value="1"/>
</dbReference>
<dbReference type="Pfam" id="PF00155">
    <property type="entry name" value="Aminotran_1_2"/>
    <property type="match status" value="1"/>
</dbReference>
<evidence type="ECO:0000313" key="7">
    <source>
        <dbReference type="EMBL" id="EDN96804.1"/>
    </source>
</evidence>
<evidence type="ECO:0000259" key="6">
    <source>
        <dbReference type="Pfam" id="PF00155"/>
    </source>
</evidence>
<protein>
    <recommendedName>
        <fullName evidence="6">Aminotransferase class I/classII large domain-containing protein</fullName>
    </recommendedName>
</protein>
<keyword evidence="5" id="KW-0663">Pyridoxal phosphate</keyword>
<dbReference type="STRING" id="665079.A7E8V2"/>
<dbReference type="SUPFAM" id="SSF53383">
    <property type="entry name" value="PLP-dependent transferases"/>
    <property type="match status" value="1"/>
</dbReference>
<dbReference type="Gene3D" id="3.40.640.10">
    <property type="entry name" value="Type I PLP-dependent aspartate aminotransferase-like (Major domain)"/>
    <property type="match status" value="1"/>
</dbReference>
<dbReference type="OMA" id="QREGILC"/>
<evidence type="ECO:0000256" key="4">
    <source>
        <dbReference type="ARBA" id="ARBA00022679"/>
    </source>
</evidence>
<dbReference type="InterPro" id="IPR015424">
    <property type="entry name" value="PyrdxlP-dep_Trfase"/>
</dbReference>
<organism evidence="7 8">
    <name type="scientific">Sclerotinia sclerotiorum (strain ATCC 18683 / 1980 / Ss-1)</name>
    <name type="common">White mold</name>
    <name type="synonym">Whetzelinia sclerotiorum</name>
    <dbReference type="NCBI Taxonomy" id="665079"/>
    <lineage>
        <taxon>Eukaryota</taxon>
        <taxon>Fungi</taxon>
        <taxon>Dikarya</taxon>
        <taxon>Ascomycota</taxon>
        <taxon>Pezizomycotina</taxon>
        <taxon>Leotiomycetes</taxon>
        <taxon>Helotiales</taxon>
        <taxon>Sclerotiniaceae</taxon>
        <taxon>Sclerotinia</taxon>
    </lineage>
</organism>
<dbReference type="GO" id="GO:1901605">
    <property type="term" value="P:alpha-amino acid metabolic process"/>
    <property type="evidence" value="ECO:0000318"/>
    <property type="project" value="GO_Central"/>
</dbReference>
<keyword evidence="3" id="KW-0032">Aminotransferase</keyword>
<evidence type="ECO:0000256" key="3">
    <source>
        <dbReference type="ARBA" id="ARBA00022576"/>
    </source>
</evidence>
<dbReference type="GeneID" id="5493401"/>
<comment type="cofactor">
    <cofactor evidence="1">
        <name>pyridoxal 5'-phosphate</name>
        <dbReference type="ChEBI" id="CHEBI:597326"/>
    </cofactor>
</comment>
<accession>A7E8V2</accession>
<dbReference type="PANTHER" id="PTHR42790">
    <property type="entry name" value="AMINOTRANSFERASE"/>
    <property type="match status" value="1"/>
</dbReference>
<proteinExistence type="inferred from homology"/>
<evidence type="ECO:0000256" key="1">
    <source>
        <dbReference type="ARBA" id="ARBA00001933"/>
    </source>
</evidence>
<dbReference type="InterPro" id="IPR004839">
    <property type="entry name" value="Aminotransferase_I/II_large"/>
</dbReference>
<dbReference type="PANTHER" id="PTHR42790:SF1">
    <property type="entry name" value="AROMATIC AMINO ACID AMINOTRANSFERASE, HYPOTHETICAL (EUROFUNG)"/>
    <property type="match status" value="1"/>
</dbReference>
<keyword evidence="4" id="KW-0808">Transferase</keyword>
<dbReference type="AlphaFoldDB" id="A7E8V2"/>
<dbReference type="Proteomes" id="UP000001312">
    <property type="component" value="Unassembled WGS sequence"/>
</dbReference>
<dbReference type="RefSeq" id="XP_001597536.1">
    <property type="nucleotide sequence ID" value="XM_001597486.1"/>
</dbReference>
<gene>
    <name evidence="7" type="ORF">SS1G_01730</name>
</gene>
<comment type="similarity">
    <text evidence="2">Belongs to the class-I pyridoxal-phosphate-dependent aminotransferase family.</text>
</comment>